<protein>
    <recommendedName>
        <fullName evidence="3">CUB domain-containing protein</fullName>
    </recommendedName>
</protein>
<dbReference type="Proteomes" id="UP000092460">
    <property type="component" value="Unassembled WGS sequence"/>
</dbReference>
<sequence length="145" mass="16092">MKGGGGASDVTKDQCNKTVDIFEDVSSPELTNQNVGRPLICWYRFRTLKGAPRDFIVDGNAKTDVSNRREPGMFCGEAEQPQTFISETSYVKVLFHTDNFTDQVSFRTTSFIINNEVTPPSSQQRLLRRVANVCGNQAAVLNPNA</sequence>
<evidence type="ECO:0000313" key="2">
    <source>
        <dbReference type="Proteomes" id="UP000092460"/>
    </source>
</evidence>
<dbReference type="EnsemblMetazoa" id="GPPI038348-RA">
    <property type="protein sequence ID" value="GPPI038348-PA"/>
    <property type="gene ID" value="GPPI038348"/>
</dbReference>
<dbReference type="EMBL" id="JXJN01019132">
    <property type="status" value="NOT_ANNOTATED_CDS"/>
    <property type="molecule type" value="Genomic_DNA"/>
</dbReference>
<dbReference type="InterPro" id="IPR035914">
    <property type="entry name" value="Sperma_CUB_dom_sf"/>
</dbReference>
<reference evidence="1" key="2">
    <citation type="submission" date="2020-05" db="UniProtKB">
        <authorList>
            <consortium name="EnsemblMetazoa"/>
        </authorList>
    </citation>
    <scope>IDENTIFICATION</scope>
    <source>
        <strain evidence="1">IAEA</strain>
    </source>
</reference>
<proteinExistence type="predicted"/>
<dbReference type="SUPFAM" id="SSF49854">
    <property type="entry name" value="Spermadhesin, CUB domain"/>
    <property type="match status" value="1"/>
</dbReference>
<evidence type="ECO:0000313" key="1">
    <source>
        <dbReference type="EnsemblMetazoa" id="GPPI038348-PA"/>
    </source>
</evidence>
<reference evidence="2" key="1">
    <citation type="submission" date="2015-01" db="EMBL/GenBank/DDBJ databases">
        <authorList>
            <person name="Aksoy S."/>
            <person name="Warren W."/>
            <person name="Wilson R.K."/>
        </authorList>
    </citation>
    <scope>NUCLEOTIDE SEQUENCE [LARGE SCALE GENOMIC DNA]</scope>
    <source>
        <strain evidence="2">IAEA</strain>
    </source>
</reference>
<dbReference type="VEuPathDB" id="VectorBase:GPPI038348"/>
<dbReference type="STRING" id="67801.A0A1B0BRK8"/>
<organism evidence="1 2">
    <name type="scientific">Glossina palpalis gambiensis</name>
    <dbReference type="NCBI Taxonomy" id="67801"/>
    <lineage>
        <taxon>Eukaryota</taxon>
        <taxon>Metazoa</taxon>
        <taxon>Ecdysozoa</taxon>
        <taxon>Arthropoda</taxon>
        <taxon>Hexapoda</taxon>
        <taxon>Insecta</taxon>
        <taxon>Pterygota</taxon>
        <taxon>Neoptera</taxon>
        <taxon>Endopterygota</taxon>
        <taxon>Diptera</taxon>
        <taxon>Brachycera</taxon>
        <taxon>Muscomorpha</taxon>
        <taxon>Hippoboscoidea</taxon>
        <taxon>Glossinidae</taxon>
        <taxon>Glossina</taxon>
    </lineage>
</organism>
<accession>A0A1B0BRK8</accession>
<name>A0A1B0BRK8_9MUSC</name>
<dbReference type="AlphaFoldDB" id="A0A1B0BRK8"/>
<keyword evidence="2" id="KW-1185">Reference proteome</keyword>
<evidence type="ECO:0008006" key="3">
    <source>
        <dbReference type="Google" id="ProtNLM"/>
    </source>
</evidence>